<dbReference type="Gene3D" id="3.30.1360.170">
    <property type="match status" value="1"/>
</dbReference>
<keyword evidence="3" id="KW-0545">Nucleotide biosynthesis</keyword>
<dbReference type="EMBL" id="CADCVA010000158">
    <property type="protein sequence ID" value="CAA9416547.1"/>
    <property type="molecule type" value="Genomic_DNA"/>
</dbReference>
<evidence type="ECO:0000256" key="5">
    <source>
        <dbReference type="NCBIfam" id="TIGR02170"/>
    </source>
</evidence>
<proteinExistence type="predicted"/>
<evidence type="ECO:0000256" key="1">
    <source>
        <dbReference type="ARBA" id="ARBA00022603"/>
    </source>
</evidence>
<organism evidence="6">
    <name type="scientific">uncultured Rubrobacteraceae bacterium</name>
    <dbReference type="NCBI Taxonomy" id="349277"/>
    <lineage>
        <taxon>Bacteria</taxon>
        <taxon>Bacillati</taxon>
        <taxon>Actinomycetota</taxon>
        <taxon>Rubrobacteria</taxon>
        <taxon>Rubrobacterales</taxon>
        <taxon>Rubrobacteraceae</taxon>
        <taxon>environmental samples</taxon>
    </lineage>
</organism>
<dbReference type="GO" id="GO:0032259">
    <property type="term" value="P:methylation"/>
    <property type="evidence" value="ECO:0007669"/>
    <property type="project" value="UniProtKB-KW"/>
</dbReference>
<dbReference type="AlphaFoldDB" id="A0A6J4PLQ6"/>
<sequence length="311" mass="34470">METTEINAGRTRRLFEELGGTVNDGFPAIDSPVHHTRAGTPYLKRPGVVVLARPQTNVAGLAGFLEGFDPSLQFPEYIEDPTELPDSSQLCKTAGQACYASYGPRRTTNDNAAAYFERLTSAGHGSVLEHASFNFLLYGISRSVTHELVRHRAGVAISQVSQRYVSGAVLRFVERPEYQEDEELHSLFEERADRAAAEYGTMADRLLERQEGGASMLTADYKTDARKKVQQTARSLLPNETEAPMVFTGNVRALRHIIEMRADAHAESEIRNLALRLFLCLGTVDPILFGDYELGELPDGTYTVSTRNRKA</sequence>
<evidence type="ECO:0000313" key="6">
    <source>
        <dbReference type="EMBL" id="CAA9416547.1"/>
    </source>
</evidence>
<dbReference type="GO" id="GO:0050660">
    <property type="term" value="F:flavin adenine dinucleotide binding"/>
    <property type="evidence" value="ECO:0007669"/>
    <property type="project" value="UniProtKB-UniRule"/>
</dbReference>
<keyword evidence="1 6" id="KW-0489">Methyltransferase</keyword>
<dbReference type="GO" id="GO:0070402">
    <property type="term" value="F:NADPH binding"/>
    <property type="evidence" value="ECO:0007669"/>
    <property type="project" value="TreeGrafter"/>
</dbReference>
<dbReference type="InterPro" id="IPR003669">
    <property type="entry name" value="Thymidylate_synthase_ThyX"/>
</dbReference>
<dbReference type="CDD" id="cd20175">
    <property type="entry name" value="ThyX"/>
    <property type="match status" value="1"/>
</dbReference>
<keyword evidence="6" id="KW-0808">Transferase</keyword>
<evidence type="ECO:0000256" key="4">
    <source>
        <dbReference type="ARBA" id="ARBA00022827"/>
    </source>
</evidence>
<accession>A0A6J4PLQ6</accession>
<evidence type="ECO:0000256" key="2">
    <source>
        <dbReference type="ARBA" id="ARBA00022630"/>
    </source>
</evidence>
<reference evidence="6" key="1">
    <citation type="submission" date="2020-02" db="EMBL/GenBank/DDBJ databases">
        <authorList>
            <person name="Meier V. D."/>
        </authorList>
    </citation>
    <scope>NUCLEOTIDE SEQUENCE</scope>
    <source>
        <strain evidence="6">AVDCRST_MAG82</strain>
    </source>
</reference>
<dbReference type="PROSITE" id="PS51331">
    <property type="entry name" value="THYX"/>
    <property type="match status" value="1"/>
</dbReference>
<dbReference type="GO" id="GO:0006231">
    <property type="term" value="P:dTMP biosynthetic process"/>
    <property type="evidence" value="ECO:0007669"/>
    <property type="project" value="UniProtKB-UniRule"/>
</dbReference>
<dbReference type="EC" id="2.1.1.148" evidence="5"/>
<keyword evidence="4" id="KW-0274">FAD</keyword>
<dbReference type="PANTHER" id="PTHR34934">
    <property type="entry name" value="FLAVIN-DEPENDENT THYMIDYLATE SYNTHASE"/>
    <property type="match status" value="1"/>
</dbReference>
<dbReference type="GO" id="GO:0050797">
    <property type="term" value="F:thymidylate synthase (FAD) activity"/>
    <property type="evidence" value="ECO:0007669"/>
    <property type="project" value="UniProtKB-UniRule"/>
</dbReference>
<dbReference type="SUPFAM" id="SSF69796">
    <property type="entry name" value="Thymidylate synthase-complementing protein Thy1"/>
    <property type="match status" value="1"/>
</dbReference>
<keyword evidence="2" id="KW-0285">Flavoprotein</keyword>
<dbReference type="PANTHER" id="PTHR34934:SF1">
    <property type="entry name" value="FLAVIN-DEPENDENT THYMIDYLATE SYNTHASE"/>
    <property type="match status" value="1"/>
</dbReference>
<dbReference type="Pfam" id="PF02511">
    <property type="entry name" value="Thy1"/>
    <property type="match status" value="1"/>
</dbReference>
<protein>
    <recommendedName>
        <fullName evidence="5">FAD-dependent thymidylate synthase</fullName>
        <ecNumber evidence="5">2.1.1.148</ecNumber>
    </recommendedName>
</protein>
<dbReference type="GO" id="GO:0004799">
    <property type="term" value="F:thymidylate synthase activity"/>
    <property type="evidence" value="ECO:0007669"/>
    <property type="project" value="TreeGrafter"/>
</dbReference>
<evidence type="ECO:0000256" key="3">
    <source>
        <dbReference type="ARBA" id="ARBA00022727"/>
    </source>
</evidence>
<dbReference type="NCBIfam" id="TIGR02170">
    <property type="entry name" value="thyX"/>
    <property type="match status" value="1"/>
</dbReference>
<gene>
    <name evidence="6" type="ORF">AVDCRST_MAG82-1147</name>
</gene>
<dbReference type="InterPro" id="IPR036098">
    <property type="entry name" value="Thymidylate_synthase_ThyX_sf"/>
</dbReference>
<name>A0A6J4PLQ6_9ACTN</name>